<dbReference type="InterPro" id="IPR039425">
    <property type="entry name" value="RNA_pol_sigma-70-like"/>
</dbReference>
<dbReference type="Gene3D" id="1.10.10.10">
    <property type="entry name" value="Winged helix-like DNA-binding domain superfamily/Winged helix DNA-binding domain"/>
    <property type="match status" value="1"/>
</dbReference>
<dbReference type="InterPro" id="IPR007627">
    <property type="entry name" value="RNA_pol_sigma70_r2"/>
</dbReference>
<keyword evidence="9" id="KW-1185">Reference proteome</keyword>
<keyword evidence="2" id="KW-0805">Transcription regulation</keyword>
<comment type="caution">
    <text evidence="8">The sequence shown here is derived from an EMBL/GenBank/DDBJ whole genome shotgun (WGS) entry which is preliminary data.</text>
</comment>
<evidence type="ECO:0000256" key="2">
    <source>
        <dbReference type="ARBA" id="ARBA00023015"/>
    </source>
</evidence>
<feature type="domain" description="RNA polymerase sigma-70 region 2" evidence="6">
    <location>
        <begin position="22"/>
        <end position="88"/>
    </location>
</feature>
<reference evidence="8 9" key="1">
    <citation type="submission" date="2020-11" db="EMBL/GenBank/DDBJ databases">
        <title>Genomic insight of Alicyclobacillus mali FL 18 reveals a new arsenic-resistant strain, with potential in environmental biotechnology.</title>
        <authorList>
            <person name="Fiorentino G."/>
            <person name="Gallo G."/>
            <person name="Aulitto M."/>
        </authorList>
    </citation>
    <scope>NUCLEOTIDE SEQUENCE [LARGE SCALE GENOMIC DNA]</scope>
    <source>
        <strain evidence="8 9">FL 18</strain>
    </source>
</reference>
<proteinExistence type="inferred from homology"/>
<dbReference type="EMBL" id="JADPKZ010000032">
    <property type="protein sequence ID" value="MBF8377112.1"/>
    <property type="molecule type" value="Genomic_DNA"/>
</dbReference>
<keyword evidence="3" id="KW-0731">Sigma factor</keyword>
<dbReference type="InterPro" id="IPR013324">
    <property type="entry name" value="RNA_pol_sigma_r3/r4-like"/>
</dbReference>
<dbReference type="CDD" id="cd06171">
    <property type="entry name" value="Sigma70_r4"/>
    <property type="match status" value="1"/>
</dbReference>
<sequence length="179" mass="20251">MVSDEELMMRVAAGDADALQELYQRHAPRVTAIARNMIRDSDAVKDVVQDVFLRVWRTRSYNPALGPIAHWLAVVTRHIAVDHLRRAKPHKQVLQLEVDPRAPSDAPSDAALLRADLARALRAIRAEERDVLVLAYVHGMTLREVADRLQIPLGTVKTRLHRGLRGLRQQLAEYPEVEP</sequence>
<organism evidence="8 9">
    <name type="scientific">Alicyclobacillus mali</name>
    <name type="common">ex Roth et al. 2021</name>
    <dbReference type="NCBI Taxonomy" id="1123961"/>
    <lineage>
        <taxon>Bacteria</taxon>
        <taxon>Bacillati</taxon>
        <taxon>Bacillota</taxon>
        <taxon>Bacilli</taxon>
        <taxon>Bacillales</taxon>
        <taxon>Alicyclobacillaceae</taxon>
        <taxon>Alicyclobacillus</taxon>
    </lineage>
</organism>
<name>A0ABS0F1C1_9BACL</name>
<dbReference type="Pfam" id="PF04545">
    <property type="entry name" value="Sigma70_r4"/>
    <property type="match status" value="1"/>
</dbReference>
<dbReference type="PANTHER" id="PTHR43133:SF62">
    <property type="entry name" value="RNA POLYMERASE SIGMA FACTOR SIGZ"/>
    <property type="match status" value="1"/>
</dbReference>
<accession>A0ABS0F1C1</accession>
<dbReference type="Gene3D" id="1.10.1740.10">
    <property type="match status" value="1"/>
</dbReference>
<evidence type="ECO:0000256" key="4">
    <source>
        <dbReference type="ARBA" id="ARBA00023125"/>
    </source>
</evidence>
<evidence type="ECO:0000256" key="1">
    <source>
        <dbReference type="ARBA" id="ARBA00010641"/>
    </source>
</evidence>
<dbReference type="InterPro" id="IPR007630">
    <property type="entry name" value="RNA_pol_sigma70_r4"/>
</dbReference>
<dbReference type="InterPro" id="IPR036388">
    <property type="entry name" value="WH-like_DNA-bd_sf"/>
</dbReference>
<dbReference type="SUPFAM" id="SSF88659">
    <property type="entry name" value="Sigma3 and sigma4 domains of RNA polymerase sigma factors"/>
    <property type="match status" value="1"/>
</dbReference>
<evidence type="ECO:0000313" key="9">
    <source>
        <dbReference type="Proteomes" id="UP000642910"/>
    </source>
</evidence>
<dbReference type="RefSeq" id="WP_195867229.1">
    <property type="nucleotide sequence ID" value="NZ_JADPKZ010000032.1"/>
</dbReference>
<evidence type="ECO:0000313" key="8">
    <source>
        <dbReference type="EMBL" id="MBF8377112.1"/>
    </source>
</evidence>
<dbReference type="Pfam" id="PF04542">
    <property type="entry name" value="Sigma70_r2"/>
    <property type="match status" value="1"/>
</dbReference>
<evidence type="ECO:0000256" key="5">
    <source>
        <dbReference type="ARBA" id="ARBA00023163"/>
    </source>
</evidence>
<comment type="similarity">
    <text evidence="1">Belongs to the sigma-70 factor family. ECF subfamily.</text>
</comment>
<dbReference type="Proteomes" id="UP000642910">
    <property type="component" value="Unassembled WGS sequence"/>
</dbReference>
<evidence type="ECO:0000259" key="7">
    <source>
        <dbReference type="Pfam" id="PF04545"/>
    </source>
</evidence>
<dbReference type="SUPFAM" id="SSF88946">
    <property type="entry name" value="Sigma2 domain of RNA polymerase sigma factors"/>
    <property type="match status" value="1"/>
</dbReference>
<gene>
    <name evidence="8" type="ORF">IW967_04395</name>
</gene>
<dbReference type="InterPro" id="IPR014284">
    <property type="entry name" value="RNA_pol_sigma-70_dom"/>
</dbReference>
<protein>
    <submittedName>
        <fullName evidence="8">Sigma-70 family RNA polymerase sigma factor</fullName>
    </submittedName>
</protein>
<dbReference type="PANTHER" id="PTHR43133">
    <property type="entry name" value="RNA POLYMERASE ECF-TYPE SIGMA FACTO"/>
    <property type="match status" value="1"/>
</dbReference>
<dbReference type="InterPro" id="IPR013325">
    <property type="entry name" value="RNA_pol_sigma_r2"/>
</dbReference>
<evidence type="ECO:0000259" key="6">
    <source>
        <dbReference type="Pfam" id="PF04542"/>
    </source>
</evidence>
<evidence type="ECO:0000256" key="3">
    <source>
        <dbReference type="ARBA" id="ARBA00023082"/>
    </source>
</evidence>
<feature type="domain" description="RNA polymerase sigma-70 region 4" evidence="7">
    <location>
        <begin position="120"/>
        <end position="169"/>
    </location>
</feature>
<keyword evidence="5" id="KW-0804">Transcription</keyword>
<dbReference type="NCBIfam" id="TIGR02937">
    <property type="entry name" value="sigma70-ECF"/>
    <property type="match status" value="1"/>
</dbReference>
<keyword evidence="4" id="KW-0238">DNA-binding</keyword>